<dbReference type="EMBL" id="OX395143">
    <property type="protein sequence ID" value="CAI5798447.1"/>
    <property type="molecule type" value="Genomic_DNA"/>
</dbReference>
<feature type="chain" id="PRO_5041277465" evidence="1">
    <location>
        <begin position="37"/>
        <end position="191"/>
    </location>
</feature>
<evidence type="ECO:0000256" key="1">
    <source>
        <dbReference type="SAM" id="SignalP"/>
    </source>
</evidence>
<dbReference type="AlphaFoldDB" id="A0AA35LMB0"/>
<feature type="signal peptide" evidence="1">
    <location>
        <begin position="1"/>
        <end position="36"/>
    </location>
</feature>
<dbReference type="Proteomes" id="UP001178461">
    <property type="component" value="Chromosome 16"/>
</dbReference>
<name>A0AA35LMB0_9SAUR</name>
<keyword evidence="3" id="KW-1185">Reference proteome</keyword>
<evidence type="ECO:0000313" key="3">
    <source>
        <dbReference type="Proteomes" id="UP001178461"/>
    </source>
</evidence>
<keyword evidence="1" id="KW-0732">Signal</keyword>
<gene>
    <name evidence="2" type="ORF">PODLI_1B012301</name>
</gene>
<evidence type="ECO:0000313" key="2">
    <source>
        <dbReference type="EMBL" id="CAI5798447.1"/>
    </source>
</evidence>
<proteinExistence type="predicted"/>
<organism evidence="2 3">
    <name type="scientific">Podarcis lilfordi</name>
    <name type="common">Lilford's wall lizard</name>
    <dbReference type="NCBI Taxonomy" id="74358"/>
    <lineage>
        <taxon>Eukaryota</taxon>
        <taxon>Metazoa</taxon>
        <taxon>Chordata</taxon>
        <taxon>Craniata</taxon>
        <taxon>Vertebrata</taxon>
        <taxon>Euteleostomi</taxon>
        <taxon>Lepidosauria</taxon>
        <taxon>Squamata</taxon>
        <taxon>Bifurcata</taxon>
        <taxon>Unidentata</taxon>
        <taxon>Episquamata</taxon>
        <taxon>Laterata</taxon>
        <taxon>Lacertibaenia</taxon>
        <taxon>Lacertidae</taxon>
        <taxon>Podarcis</taxon>
    </lineage>
</organism>
<reference evidence="2" key="1">
    <citation type="submission" date="2022-12" db="EMBL/GenBank/DDBJ databases">
        <authorList>
            <person name="Alioto T."/>
            <person name="Alioto T."/>
            <person name="Gomez Garrido J."/>
        </authorList>
    </citation>
    <scope>NUCLEOTIDE SEQUENCE</scope>
</reference>
<sequence length="191" mass="20985">MSMDIPTSQGEGPQNVAAIQVMLGFWMVLVVTESQGTPETGSIQQICLVERPSATVNALPPPSPFSHHRSLYAFRAQLSTVLTSLSASINATLVLPLCAAKELPPSPLVQPSPPAFVLRCRYPEVTAALAEGSKDPQLRHRMNIRRRLWRKNQKIAFITGVFRISEFVGISSHVSNPRPSQNRPADIIFSF</sequence>
<protein>
    <submittedName>
        <fullName evidence="2">Uncharacterized protein</fullName>
    </submittedName>
</protein>
<accession>A0AA35LMB0</accession>